<dbReference type="EMBL" id="JBIBEG010000012">
    <property type="protein sequence ID" value="MFF5900261.1"/>
    <property type="molecule type" value="Genomic_DNA"/>
</dbReference>
<dbReference type="InterPro" id="IPR029058">
    <property type="entry name" value="AB_hydrolase_fold"/>
</dbReference>
<gene>
    <name evidence="2" type="ORF">ACFY8O_30695</name>
</gene>
<keyword evidence="3" id="KW-1185">Reference proteome</keyword>
<dbReference type="Proteomes" id="UP001602322">
    <property type="component" value="Unassembled WGS sequence"/>
</dbReference>
<evidence type="ECO:0000313" key="2">
    <source>
        <dbReference type="EMBL" id="MFF5900261.1"/>
    </source>
</evidence>
<keyword evidence="2" id="KW-0378">Hydrolase</keyword>
<accession>A0ABW6XEV6</accession>
<name>A0ABW6XEV6_9ACTN</name>
<comment type="caution">
    <text evidence="2">The sequence shown here is derived from an EMBL/GenBank/DDBJ whole genome shotgun (WGS) entry which is preliminary data.</text>
</comment>
<reference evidence="2 3" key="1">
    <citation type="submission" date="2024-10" db="EMBL/GenBank/DDBJ databases">
        <title>The Natural Products Discovery Center: Release of the First 8490 Sequenced Strains for Exploring Actinobacteria Biosynthetic Diversity.</title>
        <authorList>
            <person name="Kalkreuter E."/>
            <person name="Kautsar S.A."/>
            <person name="Yang D."/>
            <person name="Bader C.D."/>
            <person name="Teijaro C.N."/>
            <person name="Fluegel L."/>
            <person name="Davis C.M."/>
            <person name="Simpson J.R."/>
            <person name="Lauterbach L."/>
            <person name="Steele A.D."/>
            <person name="Gui C."/>
            <person name="Meng S."/>
            <person name="Li G."/>
            <person name="Viehrig K."/>
            <person name="Ye F."/>
            <person name="Su P."/>
            <person name="Kiefer A.F."/>
            <person name="Nichols A."/>
            <person name="Cepeda A.J."/>
            <person name="Yan W."/>
            <person name="Fan B."/>
            <person name="Jiang Y."/>
            <person name="Adhikari A."/>
            <person name="Zheng C.-J."/>
            <person name="Schuster L."/>
            <person name="Cowan T.M."/>
            <person name="Smanski M.J."/>
            <person name="Chevrette M.G."/>
            <person name="De Carvalho L.P.S."/>
            <person name="Shen B."/>
        </authorList>
    </citation>
    <scope>NUCLEOTIDE SEQUENCE [LARGE SCALE GENOMIC DNA]</scope>
    <source>
        <strain evidence="2 3">NPDC012540</strain>
    </source>
</reference>
<dbReference type="SUPFAM" id="SSF53474">
    <property type="entry name" value="alpha/beta-Hydrolases"/>
    <property type="match status" value="1"/>
</dbReference>
<organism evidence="2 3">
    <name type="scientific">Streptomyces argenteolus</name>
    <dbReference type="NCBI Taxonomy" id="67274"/>
    <lineage>
        <taxon>Bacteria</taxon>
        <taxon>Bacillati</taxon>
        <taxon>Actinomycetota</taxon>
        <taxon>Actinomycetes</taxon>
        <taxon>Kitasatosporales</taxon>
        <taxon>Streptomycetaceae</taxon>
        <taxon>Streptomyces</taxon>
    </lineage>
</organism>
<dbReference type="GO" id="GO:0016787">
    <property type="term" value="F:hydrolase activity"/>
    <property type="evidence" value="ECO:0007669"/>
    <property type="project" value="UniProtKB-KW"/>
</dbReference>
<dbReference type="Pfam" id="PF12697">
    <property type="entry name" value="Abhydrolase_6"/>
    <property type="match status" value="1"/>
</dbReference>
<evidence type="ECO:0000313" key="3">
    <source>
        <dbReference type="Proteomes" id="UP001602322"/>
    </source>
</evidence>
<proteinExistence type="predicted"/>
<evidence type="ECO:0000259" key="1">
    <source>
        <dbReference type="Pfam" id="PF12697"/>
    </source>
</evidence>
<dbReference type="PANTHER" id="PTHR43689:SF8">
    <property type="entry name" value="ALPHA_BETA-HYDROLASES SUPERFAMILY PROTEIN"/>
    <property type="match status" value="1"/>
</dbReference>
<dbReference type="Gene3D" id="3.40.50.1820">
    <property type="entry name" value="alpha/beta hydrolase"/>
    <property type="match status" value="1"/>
</dbReference>
<protein>
    <submittedName>
        <fullName evidence="2">Alpha/beta fold hydrolase</fullName>
    </submittedName>
</protein>
<sequence length="275" mass="30048">MLRNSDVEPLVLRRRGVPGPRPDHRALLLHGLGSGESCWEPFLAHRPSGLDLWTAGLPWRAGGPYAVTERDEKAWIGEAIDAVPGGADVVVAHSYATILLLALLSDTIAAGEDPRERFGIRGVVLVSPFHRQDPSEFTWGELPTILGAMRRSADEYIGLTARDRLDPAVRADMAELACARLGPYWAVRYLDAYLRTPFLHADRIELPVHIVIGTGDTIAPPAQAEALARELRHASLTRIEDCGHSPMTEQPERFALAVQQFLTTPPAGRTPAAVN</sequence>
<dbReference type="PANTHER" id="PTHR43689">
    <property type="entry name" value="HYDROLASE"/>
    <property type="match status" value="1"/>
</dbReference>
<dbReference type="InterPro" id="IPR000073">
    <property type="entry name" value="AB_hydrolase_1"/>
</dbReference>
<dbReference type="RefSeq" id="WP_167526232.1">
    <property type="nucleotide sequence ID" value="NZ_JBIBEG010000012.1"/>
</dbReference>
<feature type="domain" description="AB hydrolase-1" evidence="1">
    <location>
        <begin position="27"/>
        <end position="255"/>
    </location>
</feature>